<name>I1C2I6_RHIO9</name>
<evidence type="ECO:0000313" key="2">
    <source>
        <dbReference type="EMBL" id="EIE82666.1"/>
    </source>
</evidence>
<feature type="signal peptide" evidence="1">
    <location>
        <begin position="1"/>
        <end position="19"/>
    </location>
</feature>
<dbReference type="RefSeq" id="XP_067518062.1">
    <property type="nucleotide sequence ID" value="XM_067661961.1"/>
</dbReference>
<accession>I1C2I6</accession>
<gene>
    <name evidence="2" type="ORF">RO3G_07371</name>
</gene>
<sequence length="105" mass="11853">MYFSASMLLILCDLNAGNGTPNKIVLRPTIPIANADRESLDLAAHLDRTETHSEFVQYKLPLTFLEKTFPFFVTDIRGCVSRRKQKIQVSEVKFSLVTQTFAASE</sequence>
<dbReference type="AlphaFoldDB" id="I1C2I6"/>
<reference evidence="2 3" key="1">
    <citation type="journal article" date="2009" name="PLoS Genet.">
        <title>Genomic analysis of the basal lineage fungus Rhizopus oryzae reveals a whole-genome duplication.</title>
        <authorList>
            <person name="Ma L.-J."/>
            <person name="Ibrahim A.S."/>
            <person name="Skory C."/>
            <person name="Grabherr M.G."/>
            <person name="Burger G."/>
            <person name="Butler M."/>
            <person name="Elias M."/>
            <person name="Idnurm A."/>
            <person name="Lang B.F."/>
            <person name="Sone T."/>
            <person name="Abe A."/>
            <person name="Calvo S.E."/>
            <person name="Corrochano L.M."/>
            <person name="Engels R."/>
            <person name="Fu J."/>
            <person name="Hansberg W."/>
            <person name="Kim J.-M."/>
            <person name="Kodira C.D."/>
            <person name="Koehrsen M.J."/>
            <person name="Liu B."/>
            <person name="Miranda-Saavedra D."/>
            <person name="O'Leary S."/>
            <person name="Ortiz-Castellanos L."/>
            <person name="Poulter R."/>
            <person name="Rodriguez-Romero J."/>
            <person name="Ruiz-Herrera J."/>
            <person name="Shen Y.-Q."/>
            <person name="Zeng Q."/>
            <person name="Galagan J."/>
            <person name="Birren B.W."/>
            <person name="Cuomo C.A."/>
            <person name="Wickes B.L."/>
        </authorList>
    </citation>
    <scope>NUCLEOTIDE SEQUENCE [LARGE SCALE GENOMIC DNA]</scope>
    <source>
        <strain evidence="3">RA 99-880 / ATCC MYA-4621 / FGSC 9543 / NRRL 43880</strain>
    </source>
</reference>
<protein>
    <submittedName>
        <fullName evidence="2">Uncharacterized protein</fullName>
    </submittedName>
</protein>
<evidence type="ECO:0000313" key="3">
    <source>
        <dbReference type="Proteomes" id="UP000009138"/>
    </source>
</evidence>
<dbReference type="GeneID" id="93614342"/>
<proteinExistence type="predicted"/>
<keyword evidence="1" id="KW-0732">Signal</keyword>
<dbReference type="VEuPathDB" id="FungiDB:RO3G_07371"/>
<keyword evidence="3" id="KW-1185">Reference proteome</keyword>
<dbReference type="InParanoid" id="I1C2I6"/>
<organism evidence="2 3">
    <name type="scientific">Rhizopus delemar (strain RA 99-880 / ATCC MYA-4621 / FGSC 9543 / NRRL 43880)</name>
    <name type="common">Mucormycosis agent</name>
    <name type="synonym">Rhizopus arrhizus var. delemar</name>
    <dbReference type="NCBI Taxonomy" id="246409"/>
    <lineage>
        <taxon>Eukaryota</taxon>
        <taxon>Fungi</taxon>
        <taxon>Fungi incertae sedis</taxon>
        <taxon>Mucoromycota</taxon>
        <taxon>Mucoromycotina</taxon>
        <taxon>Mucoromycetes</taxon>
        <taxon>Mucorales</taxon>
        <taxon>Mucorineae</taxon>
        <taxon>Rhizopodaceae</taxon>
        <taxon>Rhizopus</taxon>
    </lineage>
</organism>
<evidence type="ECO:0000256" key="1">
    <source>
        <dbReference type="SAM" id="SignalP"/>
    </source>
</evidence>
<dbReference type="Proteomes" id="UP000009138">
    <property type="component" value="Unassembled WGS sequence"/>
</dbReference>
<feature type="chain" id="PRO_5003638307" evidence="1">
    <location>
        <begin position="20"/>
        <end position="105"/>
    </location>
</feature>
<dbReference type="EMBL" id="CH476736">
    <property type="protein sequence ID" value="EIE82666.1"/>
    <property type="molecule type" value="Genomic_DNA"/>
</dbReference>